<evidence type="ECO:0000313" key="2">
    <source>
        <dbReference type="Proteomes" id="UP000008037"/>
    </source>
</evidence>
<accession>K0IM14</accession>
<name>K0IM14_NITGG</name>
<reference evidence="1 2" key="1">
    <citation type="journal article" date="2012" name="Environ. Microbiol.">
        <title>The genome of the ammonia-oxidizing Candidatus Nitrososphaera gargensis: insights into metabolic versatility and environmental adaptations.</title>
        <authorList>
            <person name="Spang A."/>
            <person name="Poehlein A."/>
            <person name="Offre P."/>
            <person name="Zumbragel S."/>
            <person name="Haider S."/>
            <person name="Rychlik N."/>
            <person name="Nowka B."/>
            <person name="Schmeisser C."/>
            <person name="Lebedeva E.V."/>
            <person name="Rattei T."/>
            <person name="Bohm C."/>
            <person name="Schmid M."/>
            <person name="Galushko A."/>
            <person name="Hatzenpichler R."/>
            <person name="Weinmaier T."/>
            <person name="Daniel R."/>
            <person name="Schleper C."/>
            <person name="Spieck E."/>
            <person name="Streit W."/>
            <person name="Wagner M."/>
        </authorList>
    </citation>
    <scope>NUCLEOTIDE SEQUENCE [LARGE SCALE GENOMIC DNA]</scope>
    <source>
        <strain evidence="2">Ga9.2</strain>
    </source>
</reference>
<gene>
    <name evidence="1" type="ordered locus">Ngar_c29640</name>
</gene>
<dbReference type="BioCyc" id="CNIT1237085:G1324-2964-MONOMER"/>
<dbReference type="Proteomes" id="UP000008037">
    <property type="component" value="Chromosome"/>
</dbReference>
<protein>
    <submittedName>
        <fullName evidence="1">Uncharacterized protein</fullName>
    </submittedName>
</protein>
<sequence>MAIAAAILLGSVAAVSGLGKATTEIASTDDDQRDVLADIFALQYADAAQVDYFLR</sequence>
<dbReference type="InParanoid" id="K0IM14"/>
<dbReference type="RefSeq" id="WP_015020416.1">
    <property type="nucleotide sequence ID" value="NC_018719.1"/>
</dbReference>
<dbReference type="KEGG" id="nga:Ngar_c29640"/>
<keyword evidence="2" id="KW-1185">Reference proteome</keyword>
<dbReference type="AlphaFoldDB" id="K0IM14"/>
<proteinExistence type="predicted"/>
<dbReference type="STRING" id="1237085.Ngar_c29640"/>
<dbReference type="GeneID" id="58787785"/>
<dbReference type="HOGENOM" id="CLU_3021095_0_0_2"/>
<organism evidence="1 2">
    <name type="scientific">Nitrososphaera gargensis (strain Ga9.2)</name>
    <dbReference type="NCBI Taxonomy" id="1237085"/>
    <lineage>
        <taxon>Archaea</taxon>
        <taxon>Nitrososphaerota</taxon>
        <taxon>Nitrososphaeria</taxon>
        <taxon>Nitrososphaerales</taxon>
        <taxon>Nitrososphaeraceae</taxon>
        <taxon>Nitrososphaera</taxon>
    </lineage>
</organism>
<dbReference type="EMBL" id="CP002408">
    <property type="protein sequence ID" value="AFU59882.1"/>
    <property type="molecule type" value="Genomic_DNA"/>
</dbReference>
<evidence type="ECO:0000313" key="1">
    <source>
        <dbReference type="EMBL" id="AFU59882.1"/>
    </source>
</evidence>